<keyword evidence="1" id="KW-0812">Transmembrane</keyword>
<keyword evidence="3" id="KW-1185">Reference proteome</keyword>
<organism evidence="2 3">
    <name type="scientific">Roseateles aquatilis</name>
    <dbReference type="NCBI Taxonomy" id="431061"/>
    <lineage>
        <taxon>Bacteria</taxon>
        <taxon>Pseudomonadati</taxon>
        <taxon>Pseudomonadota</taxon>
        <taxon>Betaproteobacteria</taxon>
        <taxon>Burkholderiales</taxon>
        <taxon>Sphaerotilaceae</taxon>
        <taxon>Roseateles</taxon>
    </lineage>
</organism>
<dbReference type="RefSeq" id="WP_088385010.1">
    <property type="nucleotide sequence ID" value="NZ_NIOF01000004.1"/>
</dbReference>
<protein>
    <submittedName>
        <fullName evidence="2">Iron uptake protein</fullName>
    </submittedName>
</protein>
<feature type="transmembrane region" description="Helical" evidence="1">
    <location>
        <begin position="55"/>
        <end position="73"/>
    </location>
</feature>
<feature type="transmembrane region" description="Helical" evidence="1">
    <location>
        <begin position="20"/>
        <end position="43"/>
    </location>
</feature>
<dbReference type="AlphaFoldDB" id="A0A246JDY9"/>
<keyword evidence="1" id="KW-0472">Membrane</keyword>
<gene>
    <name evidence="2" type="ORF">CDN99_11595</name>
</gene>
<evidence type="ECO:0000313" key="2">
    <source>
        <dbReference type="EMBL" id="OWQ90804.1"/>
    </source>
</evidence>
<keyword evidence="1" id="KW-1133">Transmembrane helix</keyword>
<dbReference type="Proteomes" id="UP000197468">
    <property type="component" value="Unassembled WGS sequence"/>
</dbReference>
<sequence length="103" mass="10827">MNAPLLSQRARHALPVISRIAAAIGGGYVFCWGFIALGLSGLYAAGMSFHDAEHLSAIVGVLLFLVVFCWAFGARSIARVWLVLLLGGGFMSGLAALTQHALV</sequence>
<dbReference type="OrthoDB" id="8759770at2"/>
<comment type="caution">
    <text evidence="2">The sequence shown here is derived from an EMBL/GenBank/DDBJ whole genome shotgun (WGS) entry which is preliminary data.</text>
</comment>
<feature type="transmembrane region" description="Helical" evidence="1">
    <location>
        <begin position="80"/>
        <end position="102"/>
    </location>
</feature>
<dbReference type="EMBL" id="NIOF01000004">
    <property type="protein sequence ID" value="OWQ90804.1"/>
    <property type="molecule type" value="Genomic_DNA"/>
</dbReference>
<name>A0A246JDY9_9BURK</name>
<accession>A0A246JDY9</accession>
<evidence type="ECO:0000256" key="1">
    <source>
        <dbReference type="SAM" id="Phobius"/>
    </source>
</evidence>
<reference evidence="2 3" key="1">
    <citation type="journal article" date="2008" name="Int. J. Syst. Evol. Microbiol.">
        <title>Description of Roseateles aquatilis sp. nov. and Roseateles terrae sp. nov., in the class Betaproteobacteria, and emended description of the genus Roseateles.</title>
        <authorList>
            <person name="Gomila M."/>
            <person name="Bowien B."/>
            <person name="Falsen E."/>
            <person name="Moore E.R."/>
            <person name="Lalucat J."/>
        </authorList>
    </citation>
    <scope>NUCLEOTIDE SEQUENCE [LARGE SCALE GENOMIC DNA]</scope>
    <source>
        <strain evidence="2 3">CCUG 48205</strain>
    </source>
</reference>
<proteinExistence type="predicted"/>
<evidence type="ECO:0000313" key="3">
    <source>
        <dbReference type="Proteomes" id="UP000197468"/>
    </source>
</evidence>